<evidence type="ECO:0000256" key="3">
    <source>
        <dbReference type="ARBA" id="ARBA00004502"/>
    </source>
</evidence>
<dbReference type="FunFam" id="1.10.287.2070:FF:000001">
    <property type="entry name" value="StAR-related lipid transfer domain-containing 13"/>
    <property type="match status" value="1"/>
</dbReference>
<evidence type="ECO:0000259" key="16">
    <source>
        <dbReference type="PROSITE" id="PS50848"/>
    </source>
</evidence>
<evidence type="ECO:0000313" key="18">
    <source>
        <dbReference type="Proteomes" id="UP000314982"/>
    </source>
</evidence>
<evidence type="ECO:0000256" key="8">
    <source>
        <dbReference type="ARBA" id="ARBA00022990"/>
    </source>
</evidence>
<dbReference type="GO" id="GO:0005096">
    <property type="term" value="F:GTPase activator activity"/>
    <property type="evidence" value="ECO:0007669"/>
    <property type="project" value="UniProtKB-KW"/>
</dbReference>
<dbReference type="GO" id="GO:0008289">
    <property type="term" value="F:lipid binding"/>
    <property type="evidence" value="ECO:0007669"/>
    <property type="project" value="InterPro"/>
</dbReference>
<dbReference type="SMART" id="SM00324">
    <property type="entry name" value="RhoGAP"/>
    <property type="match status" value="1"/>
</dbReference>
<organism evidence="17 18">
    <name type="scientific">Hucho hucho</name>
    <name type="common">huchen</name>
    <dbReference type="NCBI Taxonomy" id="62062"/>
    <lineage>
        <taxon>Eukaryota</taxon>
        <taxon>Metazoa</taxon>
        <taxon>Chordata</taxon>
        <taxon>Craniata</taxon>
        <taxon>Vertebrata</taxon>
        <taxon>Euteleostomi</taxon>
        <taxon>Actinopterygii</taxon>
        <taxon>Neopterygii</taxon>
        <taxon>Teleostei</taxon>
        <taxon>Protacanthopterygii</taxon>
        <taxon>Salmoniformes</taxon>
        <taxon>Salmonidae</taxon>
        <taxon>Salmoninae</taxon>
        <taxon>Hucho</taxon>
    </lineage>
</organism>
<feature type="region of interest" description="Disordered" evidence="14">
    <location>
        <begin position="256"/>
        <end position="314"/>
    </location>
</feature>
<dbReference type="FunFam" id="1.10.555.10:FF:000007">
    <property type="entry name" value="rho GTPase-activating protein 7 isoform X2"/>
    <property type="match status" value="1"/>
</dbReference>
<feature type="domain" description="START" evidence="16">
    <location>
        <begin position="967"/>
        <end position="1150"/>
    </location>
</feature>
<dbReference type="SUPFAM" id="SSF47769">
    <property type="entry name" value="SAM/Pointed domain"/>
    <property type="match status" value="1"/>
</dbReference>
<reference evidence="18" key="1">
    <citation type="submission" date="2018-06" db="EMBL/GenBank/DDBJ databases">
        <title>Genome assembly of Danube salmon.</title>
        <authorList>
            <person name="Macqueen D.J."/>
            <person name="Gundappa M.K."/>
        </authorList>
    </citation>
    <scope>NUCLEOTIDE SEQUENCE [LARGE SCALE GENOMIC DNA]</scope>
</reference>
<dbReference type="Gene3D" id="3.30.530.20">
    <property type="match status" value="1"/>
</dbReference>
<dbReference type="GO" id="GO:0007165">
    <property type="term" value="P:signal transduction"/>
    <property type="evidence" value="ECO:0007669"/>
    <property type="project" value="InterPro"/>
</dbReference>
<dbReference type="GO" id="GO:0035023">
    <property type="term" value="P:regulation of Rho protein signal transduction"/>
    <property type="evidence" value="ECO:0007669"/>
    <property type="project" value="TreeGrafter"/>
</dbReference>
<dbReference type="Ensembl" id="ENSHHUT00000067568.1">
    <property type="protein sequence ID" value="ENSHHUP00000065354.1"/>
    <property type="gene ID" value="ENSHHUG00000038404.1"/>
</dbReference>
<dbReference type="InterPro" id="IPR001660">
    <property type="entry name" value="SAM"/>
</dbReference>
<dbReference type="GeneTree" id="ENSGT00950000183061"/>
<dbReference type="Pfam" id="PF00620">
    <property type="entry name" value="RhoGAP"/>
    <property type="match status" value="1"/>
</dbReference>
<feature type="region of interest" description="Disordered" evidence="14">
    <location>
        <begin position="388"/>
        <end position="414"/>
    </location>
</feature>
<comment type="subcellular location">
    <subcellularLocation>
        <location evidence="2">Cytoplasm</location>
    </subcellularLocation>
    <subcellularLocation>
        <location evidence="3">Lipid droplet</location>
    </subcellularLocation>
    <subcellularLocation>
        <location evidence="1">Mitochondrion membrane</location>
        <topology evidence="1">Peripheral membrane protein</topology>
        <orientation evidence="1">Cytoplasmic side</orientation>
    </subcellularLocation>
</comment>
<proteinExistence type="predicted"/>
<dbReference type="PANTHER" id="PTHR12659:SF6">
    <property type="entry name" value="STAR-RELATED LIPID TRANSFER PROTEIN 13"/>
    <property type="match status" value="1"/>
</dbReference>
<feature type="domain" description="Rho-GAP" evidence="15">
    <location>
        <begin position="630"/>
        <end position="836"/>
    </location>
</feature>
<dbReference type="SMART" id="SM00454">
    <property type="entry name" value="SAM"/>
    <property type="match status" value="1"/>
</dbReference>
<dbReference type="Pfam" id="PF01852">
    <property type="entry name" value="START"/>
    <property type="match status" value="1"/>
</dbReference>
<reference evidence="17" key="3">
    <citation type="submission" date="2025-09" db="UniProtKB">
        <authorList>
            <consortium name="Ensembl"/>
        </authorList>
    </citation>
    <scope>IDENTIFICATION</scope>
</reference>
<evidence type="ECO:0000256" key="4">
    <source>
        <dbReference type="ARBA" id="ARBA00022468"/>
    </source>
</evidence>
<evidence type="ECO:0000256" key="1">
    <source>
        <dbReference type="ARBA" id="ARBA00004346"/>
    </source>
</evidence>
<dbReference type="CDD" id="cd09592">
    <property type="entry name" value="SAM_DLC2"/>
    <property type="match status" value="1"/>
</dbReference>
<evidence type="ECO:0000256" key="5">
    <source>
        <dbReference type="ARBA" id="ARBA00022490"/>
    </source>
</evidence>
<reference evidence="17" key="2">
    <citation type="submission" date="2025-08" db="UniProtKB">
        <authorList>
            <consortium name="Ensembl"/>
        </authorList>
    </citation>
    <scope>IDENTIFICATION</scope>
</reference>
<evidence type="ECO:0000256" key="11">
    <source>
        <dbReference type="ARBA" id="ARBA00065039"/>
    </source>
</evidence>
<evidence type="ECO:0000256" key="13">
    <source>
        <dbReference type="ARBA" id="ARBA00076865"/>
    </source>
</evidence>
<dbReference type="InterPro" id="IPR000198">
    <property type="entry name" value="RhoGAP_dom"/>
</dbReference>
<evidence type="ECO:0000256" key="7">
    <source>
        <dbReference type="ARBA" id="ARBA00022677"/>
    </source>
</evidence>
<evidence type="ECO:0000256" key="12">
    <source>
        <dbReference type="ARBA" id="ARBA00067490"/>
    </source>
</evidence>
<dbReference type="PROSITE" id="PS50238">
    <property type="entry name" value="RHOGAP"/>
    <property type="match status" value="1"/>
</dbReference>
<protein>
    <recommendedName>
        <fullName evidence="12">StAR-related lipid transfer protein 13</fullName>
    </recommendedName>
    <alternativeName>
        <fullName evidence="13">START domain-containing protein 13</fullName>
    </alternativeName>
</protein>
<feature type="compositionally biased region" description="Polar residues" evidence="14">
    <location>
        <begin position="124"/>
        <end position="134"/>
    </location>
</feature>
<evidence type="ECO:0000313" key="17">
    <source>
        <dbReference type="Ensembl" id="ENSHHUP00000065354.1"/>
    </source>
</evidence>
<evidence type="ECO:0000256" key="10">
    <source>
        <dbReference type="ARBA" id="ARBA00023136"/>
    </source>
</evidence>
<feature type="region of interest" description="Disordered" evidence="14">
    <location>
        <begin position="877"/>
        <end position="968"/>
    </location>
</feature>
<keyword evidence="8" id="KW-0007">Acetylation</keyword>
<keyword evidence="9" id="KW-0496">Mitochondrion</keyword>
<dbReference type="Gene3D" id="1.10.287.2070">
    <property type="match status" value="1"/>
</dbReference>
<feature type="compositionally biased region" description="Polar residues" evidence="14">
    <location>
        <begin position="882"/>
        <end position="968"/>
    </location>
</feature>
<dbReference type="SMART" id="SM00234">
    <property type="entry name" value="START"/>
    <property type="match status" value="1"/>
</dbReference>
<dbReference type="CDD" id="cd04375">
    <property type="entry name" value="RhoGAP_DLC1"/>
    <property type="match status" value="1"/>
</dbReference>
<dbReference type="PROSITE" id="PS50848">
    <property type="entry name" value="START"/>
    <property type="match status" value="1"/>
</dbReference>
<feature type="region of interest" description="Disordered" evidence="14">
    <location>
        <begin position="105"/>
        <end position="186"/>
    </location>
</feature>
<feature type="compositionally biased region" description="Low complexity" evidence="14">
    <location>
        <begin position="139"/>
        <end position="149"/>
    </location>
</feature>
<keyword evidence="10" id="KW-0472">Membrane</keyword>
<evidence type="ECO:0000256" key="6">
    <source>
        <dbReference type="ARBA" id="ARBA00022553"/>
    </source>
</evidence>
<keyword evidence="4" id="KW-0343">GTPase activation</keyword>
<dbReference type="InterPro" id="IPR023393">
    <property type="entry name" value="START-like_dom_sf"/>
</dbReference>
<dbReference type="Pfam" id="PF07647">
    <property type="entry name" value="SAM_2"/>
    <property type="match status" value="1"/>
</dbReference>
<keyword evidence="6" id="KW-0597">Phosphoprotein</keyword>
<feature type="compositionally biased region" description="Polar residues" evidence="14">
    <location>
        <begin position="155"/>
        <end position="169"/>
    </location>
</feature>
<evidence type="ECO:0000256" key="14">
    <source>
        <dbReference type="SAM" id="MobiDB-lite"/>
    </source>
</evidence>
<dbReference type="AlphaFoldDB" id="A0A4W5PYL9"/>
<dbReference type="Gene3D" id="1.10.555.10">
    <property type="entry name" value="Rho GTPase activation protein"/>
    <property type="match status" value="1"/>
</dbReference>
<dbReference type="InterPro" id="IPR002913">
    <property type="entry name" value="START_lipid-bd_dom"/>
</dbReference>
<evidence type="ECO:0000256" key="9">
    <source>
        <dbReference type="ARBA" id="ARBA00023128"/>
    </source>
</evidence>
<comment type="subunit">
    <text evidence="11">Homodimer. Interacts with TAX1BP1.</text>
</comment>
<sequence>MMKITKLEAKEACDWLRAAGFPQYAQLFEDSQFPIDISPVKKDHDFLDKDLVEPLCRRLNTLNKCASMKLDVNLPKKKSEDSDEEDLFAISDRWTFECTSRRWSRLKGEGRSPREGEGEGRVLRNTTSSESVLTDLSEPEVSSLHSESSGGSGHQAVSTEDCSNRNYSDSAAMPEPDSTSLTLPHLPKHLPYYGSLPAKNGRAGRTRAKDFLHRMETLRSRGTLGRGHCKKLVISAPVLQTEPQALKTLRCVEITNGDRPGEQVPTGGPILGLTPQCPSSSEGSHSSGSTVSSPSLKERKPHSQRTDRSDAKRSGMYLEDLAVFSSLQRISGVAQGKKGVAEHNQRNEFRSYEDLVVHIPKDHKPGTFPKALSIESLSPTLRASVPWHSDNVNPLGPQSNPNPHPTSNPSEFHHRPLTQFCPQGSRISVYDNVPGSHLYASTGDLLDLEKEDLFPHLDDILQHVNGLQQIVDHWSKNILPSAGLDGQGIQPAGLKSSSQITLDFEGTSILEGQSTSSDGERDGVSLIETHCTGHRERRDSGVGASLTRPNRLRWPSFQMSNRLSHSVASLQITNQSAGQLSLLQKFSLLRLTAIMEKYSMSNKHGWTWSVPKFMKRMKVPDYKDKNVFGVPLIVHVQRSGQPLPLSLQQALRYLRSQCLDQVGLFRKSGVKSRIQALRQMNESSPDNVSYEDQSAYDVADMVKQFFRDLPEPLLTSKLGETFLHIYQYVPKDQRLQAVQTAIMLMSDENREVLQMLLCFLSDVTSSVEENQMTPMNIAVCLAPSLFHLNILKKDNLSPRAMQRKYTTGRPDQKDLNENLAATQGLAHMIIECNRLFEIPHEMVTQSRNSYVEADLQAPTLEELCRQQEEDDASYHTDARPCQTHTENRPCQTHTENRPCQTHTVTRPFQTHTETRPCQTHTETRPCQTHTVTRPFQTHTETRPCQTHTETRPCQTHTETRPCQTHTETRPQNLYQSYIESRLQELLKEAREKAKGWVSCTSSDNTELYCKKVGDGNPLRRWRVAVEVEAPPSVLLNRVLRERHLWDVDLLQWKVAETLDRYTEMFHYVLNRMPPHPSRDFLVLRSWRTDLPKGTCALVCVSVEHEDCPRVGGVRAVVLESNYLLEPCGSGKSRLTHICRVDLKGRSPEWYNKAFGHLCAAEAARIRNSFQPISTEGPETKI</sequence>
<dbReference type="GO" id="GO:0030036">
    <property type="term" value="P:actin cytoskeleton organization"/>
    <property type="evidence" value="ECO:0007669"/>
    <property type="project" value="TreeGrafter"/>
</dbReference>
<evidence type="ECO:0000259" key="15">
    <source>
        <dbReference type="PROSITE" id="PS50238"/>
    </source>
</evidence>
<dbReference type="Proteomes" id="UP000314982">
    <property type="component" value="Unassembled WGS sequence"/>
</dbReference>
<dbReference type="SUPFAM" id="SSF48350">
    <property type="entry name" value="GTPase activation domain, GAP"/>
    <property type="match status" value="1"/>
</dbReference>
<dbReference type="FunFam" id="3.30.530.20:FF:000009">
    <property type="entry name" value="StAR related lipid transfer domain containing 13"/>
    <property type="match status" value="1"/>
</dbReference>
<keyword evidence="5" id="KW-0963">Cytoplasm</keyword>
<keyword evidence="18" id="KW-1185">Reference proteome</keyword>
<name>A0A4W5PYL9_9TELE</name>
<evidence type="ECO:0000256" key="2">
    <source>
        <dbReference type="ARBA" id="ARBA00004496"/>
    </source>
</evidence>
<feature type="compositionally biased region" description="Basic and acidic residues" evidence="14">
    <location>
        <begin position="304"/>
        <end position="313"/>
    </location>
</feature>
<feature type="compositionally biased region" description="Basic and acidic residues" evidence="14">
    <location>
        <begin position="106"/>
        <end position="122"/>
    </location>
</feature>
<dbReference type="GO" id="GO:0031966">
    <property type="term" value="C:mitochondrial membrane"/>
    <property type="evidence" value="ECO:0007669"/>
    <property type="project" value="UniProtKB-SubCell"/>
</dbReference>
<dbReference type="SUPFAM" id="SSF55961">
    <property type="entry name" value="Bet v1-like"/>
    <property type="match status" value="1"/>
</dbReference>
<keyword evidence="7" id="KW-0551">Lipid droplet</keyword>
<dbReference type="GO" id="GO:0005811">
    <property type="term" value="C:lipid droplet"/>
    <property type="evidence" value="ECO:0007669"/>
    <property type="project" value="UniProtKB-SubCell"/>
</dbReference>
<dbReference type="PANTHER" id="PTHR12659">
    <property type="entry name" value="RHO-TYPE GTPASE ACTIVATING PROTEIN"/>
    <property type="match status" value="1"/>
</dbReference>
<feature type="compositionally biased region" description="Low complexity" evidence="14">
    <location>
        <begin position="279"/>
        <end position="295"/>
    </location>
</feature>
<dbReference type="InterPro" id="IPR008936">
    <property type="entry name" value="Rho_GTPase_activation_prot"/>
</dbReference>
<dbReference type="InterPro" id="IPR013761">
    <property type="entry name" value="SAM/pointed_sf"/>
</dbReference>
<accession>A0A4W5PYL9</accession>